<protein>
    <submittedName>
        <fullName evidence="2">Uncharacterized protein</fullName>
    </submittedName>
</protein>
<reference evidence="2 3" key="1">
    <citation type="submission" date="2015-09" db="EMBL/GenBank/DDBJ databases">
        <authorList>
            <consortium name="Pathogen Informatics"/>
        </authorList>
    </citation>
    <scope>NUCLEOTIDE SEQUENCE [LARGE SCALE GENOMIC DNA]</scope>
    <source>
        <strain evidence="2 3">2789STDY5834842</strain>
    </source>
</reference>
<proteinExistence type="predicted"/>
<keyword evidence="1" id="KW-0472">Membrane</keyword>
<sequence length="260" mass="29389">MKQQFHIVPVIARLFPFQIPEPQNNGGVIFRPLSDPDLQVIHAPCLVLMMSFVTYIFPFSGTQLMPAYEFTALFVVQLDMSVILKKPYNGVPIFIGAGGHTVVVGPVPYRIVLADMILFRLVFGGHRFSIVWQQIFPFNLKFLSRNQACGSMYLAVSCFFQPLQDLGVKDFQAVKCPSGKKVTLDIFDHIFHFSLAFRISRTAEHGLEMLLVDKGTECSCQYEVTQVFPDQQDFVLVIDYPSRLPSEICESQFMGIYGQG</sequence>
<evidence type="ECO:0000313" key="3">
    <source>
        <dbReference type="Proteomes" id="UP000095333"/>
    </source>
</evidence>
<evidence type="ECO:0000313" key="2">
    <source>
        <dbReference type="EMBL" id="CUP54036.1"/>
    </source>
</evidence>
<dbReference type="Proteomes" id="UP000095333">
    <property type="component" value="Unassembled WGS sequence"/>
</dbReference>
<dbReference type="AlphaFoldDB" id="A0A174P2M3"/>
<organism evidence="2 3">
    <name type="scientific">Phocaeicola vulgatus</name>
    <name type="common">Bacteroides vulgatus</name>
    <dbReference type="NCBI Taxonomy" id="821"/>
    <lineage>
        <taxon>Bacteria</taxon>
        <taxon>Pseudomonadati</taxon>
        <taxon>Bacteroidota</taxon>
        <taxon>Bacteroidia</taxon>
        <taxon>Bacteroidales</taxon>
        <taxon>Bacteroidaceae</taxon>
        <taxon>Phocaeicola</taxon>
    </lineage>
</organism>
<gene>
    <name evidence="2" type="ORF">ERS852457_04288</name>
</gene>
<keyword evidence="1" id="KW-0812">Transmembrane</keyword>
<accession>A0A174P2M3</accession>
<dbReference type="EMBL" id="CYZI01000071">
    <property type="protein sequence ID" value="CUP54036.1"/>
    <property type="molecule type" value="Genomic_DNA"/>
</dbReference>
<evidence type="ECO:0000256" key="1">
    <source>
        <dbReference type="SAM" id="Phobius"/>
    </source>
</evidence>
<keyword evidence="1" id="KW-1133">Transmembrane helix</keyword>
<feature type="transmembrane region" description="Helical" evidence="1">
    <location>
        <begin position="40"/>
        <end position="57"/>
    </location>
</feature>
<name>A0A174P2M3_PHOVU</name>